<protein>
    <submittedName>
        <fullName evidence="1">Uncharacterized protein</fullName>
    </submittedName>
</protein>
<name>A0A0E4BWC1_9BRAD</name>
<dbReference type="AlphaFoldDB" id="A0A0E4BWC1"/>
<dbReference type="Proteomes" id="UP000063308">
    <property type="component" value="Chromosome"/>
</dbReference>
<gene>
    <name evidence="1" type="ORF">NK6_8445</name>
</gene>
<evidence type="ECO:0000313" key="2">
    <source>
        <dbReference type="Proteomes" id="UP000063308"/>
    </source>
</evidence>
<evidence type="ECO:0000313" key="1">
    <source>
        <dbReference type="EMBL" id="BAR61594.1"/>
    </source>
</evidence>
<reference evidence="1 2" key="1">
    <citation type="submission" date="2014-11" db="EMBL/GenBank/DDBJ databases">
        <title>Symbiosis island explosion on the genome of extra-slow-growing strains of soybean bradyrhizobia with massive insertion sequences.</title>
        <authorList>
            <person name="Iida T."/>
            <person name="Minamisawa K."/>
        </authorList>
    </citation>
    <scope>NUCLEOTIDE SEQUENCE [LARGE SCALE GENOMIC DNA]</scope>
    <source>
        <strain evidence="1 2">NK6</strain>
    </source>
</reference>
<organism evidence="1 2">
    <name type="scientific">Bradyrhizobium diazoefficiens</name>
    <dbReference type="NCBI Taxonomy" id="1355477"/>
    <lineage>
        <taxon>Bacteria</taxon>
        <taxon>Pseudomonadati</taxon>
        <taxon>Pseudomonadota</taxon>
        <taxon>Alphaproteobacteria</taxon>
        <taxon>Hyphomicrobiales</taxon>
        <taxon>Nitrobacteraceae</taxon>
        <taxon>Bradyrhizobium</taxon>
    </lineage>
</organism>
<proteinExistence type="predicted"/>
<sequence>MFSLQPCGGLRVGAAMTHSSLRPMDAFDPTEPAILHDLLSDRIITWTAEQADDYRRASRPRDDGTVAWKAYVFDGWGNVLGG</sequence>
<accession>A0A0E4BWC1</accession>
<dbReference type="EMBL" id="AP014685">
    <property type="protein sequence ID" value="BAR61594.1"/>
    <property type="molecule type" value="Genomic_DNA"/>
</dbReference>